<organism evidence="1">
    <name type="scientific">uncultured marine group II/III euryarchaeote KM3_37_C11</name>
    <dbReference type="NCBI Taxonomy" id="1456442"/>
    <lineage>
        <taxon>Archaea</taxon>
        <taxon>Methanobacteriati</taxon>
        <taxon>Methanobacteriota</taxon>
        <taxon>environmental samples</taxon>
    </lineage>
</organism>
<dbReference type="EMBL" id="KF900863">
    <property type="protein sequence ID" value="AIF09451.1"/>
    <property type="molecule type" value="Genomic_DNA"/>
</dbReference>
<protein>
    <submittedName>
        <fullName evidence="1">Uncharacterized protein</fullName>
    </submittedName>
</protein>
<dbReference type="AlphaFoldDB" id="A0A075GZV0"/>
<evidence type="ECO:0000313" key="1">
    <source>
        <dbReference type="EMBL" id="AIF09451.1"/>
    </source>
</evidence>
<proteinExistence type="predicted"/>
<name>A0A075GZV0_9EURY</name>
<accession>A0A075GZV0</accession>
<reference evidence="1" key="1">
    <citation type="journal article" date="2014" name="Genome Biol. Evol.">
        <title>Pangenome evidence for extensive interdomain horizontal transfer affecting lineage core and shell genes in uncultured planktonic thaumarchaeota and euryarchaeota.</title>
        <authorList>
            <person name="Deschamps P."/>
            <person name="Zivanovic Y."/>
            <person name="Moreira D."/>
            <person name="Rodriguez-Valera F."/>
            <person name="Lopez-Garcia P."/>
        </authorList>
    </citation>
    <scope>NUCLEOTIDE SEQUENCE</scope>
</reference>
<sequence>MVDYVALMYSQQRSKMTTPMTDGDLQTDLNSKLNVDGKNILRVTVSSSKGGGLAFSSSAETVTVGVVIDASKEEQLRKQIDPILISHKFNLPPRTVKS</sequence>